<dbReference type="AlphaFoldDB" id="A0ABD1RT50"/>
<comment type="caution">
    <text evidence="2">The sequence shown here is derived from an EMBL/GenBank/DDBJ whole genome shotgun (WGS) entry which is preliminary data.</text>
</comment>
<feature type="compositionally biased region" description="Polar residues" evidence="1">
    <location>
        <begin position="65"/>
        <end position="76"/>
    </location>
</feature>
<organism evidence="2 3">
    <name type="scientific">Abeliophyllum distichum</name>
    <dbReference type="NCBI Taxonomy" id="126358"/>
    <lineage>
        <taxon>Eukaryota</taxon>
        <taxon>Viridiplantae</taxon>
        <taxon>Streptophyta</taxon>
        <taxon>Embryophyta</taxon>
        <taxon>Tracheophyta</taxon>
        <taxon>Spermatophyta</taxon>
        <taxon>Magnoliopsida</taxon>
        <taxon>eudicotyledons</taxon>
        <taxon>Gunneridae</taxon>
        <taxon>Pentapetalae</taxon>
        <taxon>asterids</taxon>
        <taxon>lamiids</taxon>
        <taxon>Lamiales</taxon>
        <taxon>Oleaceae</taxon>
        <taxon>Forsythieae</taxon>
        <taxon>Abeliophyllum</taxon>
    </lineage>
</organism>
<evidence type="ECO:0000313" key="2">
    <source>
        <dbReference type="EMBL" id="KAL2491595.1"/>
    </source>
</evidence>
<protein>
    <submittedName>
        <fullName evidence="2">Uncharacterized protein</fullName>
    </submittedName>
</protein>
<dbReference type="EMBL" id="JBFOLK010000008">
    <property type="protein sequence ID" value="KAL2491595.1"/>
    <property type="molecule type" value="Genomic_DNA"/>
</dbReference>
<evidence type="ECO:0000256" key="1">
    <source>
        <dbReference type="SAM" id="MobiDB-lite"/>
    </source>
</evidence>
<reference evidence="3" key="1">
    <citation type="submission" date="2024-07" db="EMBL/GenBank/DDBJ databases">
        <title>Two chromosome-level genome assemblies of Korean endemic species Abeliophyllum distichum and Forsythia ovata (Oleaceae).</title>
        <authorList>
            <person name="Jang H."/>
        </authorList>
    </citation>
    <scope>NUCLEOTIDE SEQUENCE [LARGE SCALE GENOMIC DNA]</scope>
</reference>
<sequence>MEIYRGWGDSEGRNREDREMMAATSAIHRPSNGESPAIFLLADSEVGSWVLIGFQKLRGQRDDGSNATHRPSNGESPATRGCAAKGLGRGFLGQKSPTTVRDLEVV</sequence>
<proteinExistence type="predicted"/>
<feature type="region of interest" description="Disordered" evidence="1">
    <location>
        <begin position="59"/>
        <end position="106"/>
    </location>
</feature>
<keyword evidence="3" id="KW-1185">Reference proteome</keyword>
<dbReference type="Proteomes" id="UP001604336">
    <property type="component" value="Unassembled WGS sequence"/>
</dbReference>
<evidence type="ECO:0000313" key="3">
    <source>
        <dbReference type="Proteomes" id="UP001604336"/>
    </source>
</evidence>
<gene>
    <name evidence="2" type="ORF">Adt_27223</name>
</gene>
<name>A0ABD1RT50_9LAMI</name>
<accession>A0ABD1RT50</accession>